<protein>
    <submittedName>
        <fullName evidence="7">Fimbrial protein</fullName>
    </submittedName>
</protein>
<evidence type="ECO:0000256" key="1">
    <source>
        <dbReference type="ARBA" id="ARBA00004561"/>
    </source>
</evidence>
<sequence>MRNTILSTILFGAMVSPALADEWPGEICRWFDAQQKPHEHETRVVNIDGYVTPQFNPSVAIGTVLDSRTVPTMIAGTFGLTLSCDSGSGPGEMFYGRATEAADPVYHTYPTSIPGIGVRFRHNDNWFPWQWTIYYQFVDLQMKNLLIEFVKTGPITAAGSLRGELAEIRFRERKWKAVSIRINGSIEVKPKVPTCAVATKQIAVKMSPTGNNFTSRDFGGVGGTTPERDFSIQLNCSGGDEGTSTNAYVTLTDNSNSGNRSKLLSLTPDSKASGVAVQILKDGTPLGFGPDSSAPSNPGQWKAGNIRQGQGVFTIPLTARYIQTGTLKGGTANAVATFTMSYQ</sequence>
<evidence type="ECO:0000256" key="3">
    <source>
        <dbReference type="ARBA" id="ARBA00023263"/>
    </source>
</evidence>
<dbReference type="Gene3D" id="2.60.40.3310">
    <property type="match status" value="1"/>
</dbReference>
<feature type="signal peptide" evidence="4">
    <location>
        <begin position="1"/>
        <end position="20"/>
    </location>
</feature>
<accession>A0ABZ3BMD4</accession>
<feature type="domain" description="Fimbrial-type adhesion" evidence="5">
    <location>
        <begin position="184"/>
        <end position="343"/>
    </location>
</feature>
<gene>
    <name evidence="7" type="ORF">WN985_28060</name>
</gene>
<organism evidence="7 8">
    <name type="scientific">Burkholderia pyrrocinia</name>
    <name type="common">Pseudomonas pyrrocinia</name>
    <dbReference type="NCBI Taxonomy" id="60550"/>
    <lineage>
        <taxon>Bacteria</taxon>
        <taxon>Pseudomonadati</taxon>
        <taxon>Pseudomonadota</taxon>
        <taxon>Betaproteobacteria</taxon>
        <taxon>Burkholderiales</taxon>
        <taxon>Burkholderiaceae</taxon>
        <taxon>Burkholderia</taxon>
        <taxon>Burkholderia cepacia complex</taxon>
    </lineage>
</organism>
<dbReference type="Pfam" id="PF22003">
    <property type="entry name" value="MrkDrd"/>
    <property type="match status" value="1"/>
</dbReference>
<dbReference type="PANTHER" id="PTHR33420">
    <property type="entry name" value="FIMBRIAL SUBUNIT ELFA-RELATED"/>
    <property type="match status" value="1"/>
</dbReference>
<comment type="similarity">
    <text evidence="2">Belongs to the fimbrial protein family.</text>
</comment>
<evidence type="ECO:0000259" key="5">
    <source>
        <dbReference type="Pfam" id="PF00419"/>
    </source>
</evidence>
<evidence type="ECO:0000256" key="2">
    <source>
        <dbReference type="ARBA" id="ARBA00006671"/>
    </source>
</evidence>
<feature type="chain" id="PRO_5045270520" evidence="4">
    <location>
        <begin position="21"/>
        <end position="343"/>
    </location>
</feature>
<dbReference type="InterPro" id="IPR050263">
    <property type="entry name" value="Bact_Fimbrial_Adh_Pro"/>
</dbReference>
<keyword evidence="8" id="KW-1185">Reference proteome</keyword>
<keyword evidence="4" id="KW-0732">Signal</keyword>
<evidence type="ECO:0000259" key="6">
    <source>
        <dbReference type="Pfam" id="PF22003"/>
    </source>
</evidence>
<dbReference type="Proteomes" id="UP001484179">
    <property type="component" value="Chromosome 2"/>
</dbReference>
<evidence type="ECO:0000256" key="4">
    <source>
        <dbReference type="SAM" id="SignalP"/>
    </source>
</evidence>
<proteinExistence type="inferred from homology"/>
<dbReference type="InterPro" id="IPR008966">
    <property type="entry name" value="Adhesion_dom_sf"/>
</dbReference>
<dbReference type="InterPro" id="IPR054160">
    <property type="entry name" value="MrkD_recept-bd"/>
</dbReference>
<dbReference type="SUPFAM" id="SSF49401">
    <property type="entry name" value="Bacterial adhesins"/>
    <property type="match status" value="1"/>
</dbReference>
<dbReference type="InterPro" id="IPR000259">
    <property type="entry name" value="Adhesion_dom_fimbrial"/>
</dbReference>
<feature type="domain" description="MrkD-like receptor binding" evidence="6">
    <location>
        <begin position="56"/>
        <end position="162"/>
    </location>
</feature>
<evidence type="ECO:0000313" key="7">
    <source>
        <dbReference type="EMBL" id="WZW56403.1"/>
    </source>
</evidence>
<dbReference type="Pfam" id="PF00419">
    <property type="entry name" value="Fimbrial"/>
    <property type="match status" value="1"/>
</dbReference>
<reference evidence="7 8" key="1">
    <citation type="submission" date="2024-04" db="EMBL/GenBank/DDBJ databases">
        <title>Biological Control Activity of Plant Growth Promoting Rhizobacteria Burkholderia pyrrocinia BX1 against Tobacco black shank Introduction Tobacco black shank (TBS) caused by the oomycete Phytophthora. nicotianae (P. nicotianae) has become a destructive soil.</title>
        <authorList>
            <person name="Liu X."/>
            <person name="Shu C."/>
        </authorList>
    </citation>
    <scope>NUCLEOTIDE SEQUENCE [LARGE SCALE GENOMIC DNA]</scope>
    <source>
        <strain evidence="7 8">BX1</strain>
    </source>
</reference>
<dbReference type="InterPro" id="IPR036937">
    <property type="entry name" value="Adhesion_dom_fimbrial_sf"/>
</dbReference>
<keyword evidence="3" id="KW-0281">Fimbrium</keyword>
<dbReference type="RefSeq" id="WP_342310303.1">
    <property type="nucleotide sequence ID" value="NZ_CP150850.1"/>
</dbReference>
<dbReference type="Gene3D" id="2.60.40.1090">
    <property type="entry name" value="Fimbrial-type adhesion domain"/>
    <property type="match status" value="1"/>
</dbReference>
<name>A0ABZ3BMD4_BURPY</name>
<dbReference type="EMBL" id="CP150850">
    <property type="protein sequence ID" value="WZW56403.1"/>
    <property type="molecule type" value="Genomic_DNA"/>
</dbReference>
<evidence type="ECO:0000313" key="8">
    <source>
        <dbReference type="Proteomes" id="UP001484179"/>
    </source>
</evidence>
<comment type="subcellular location">
    <subcellularLocation>
        <location evidence="1">Fimbrium</location>
    </subcellularLocation>
</comment>
<dbReference type="PANTHER" id="PTHR33420:SF14">
    <property type="entry name" value="TYPE 1 FIMBRIN D-MANNOSE SPECIFIC ADHESIN"/>
    <property type="match status" value="1"/>
</dbReference>